<gene>
    <name evidence="8" type="ORF">KQP761_LOCUS1680</name>
</gene>
<dbReference type="GO" id="GO:0004590">
    <property type="term" value="F:orotidine-5'-phosphate decarboxylase activity"/>
    <property type="evidence" value="ECO:0007669"/>
    <property type="project" value="UniProtKB-EC"/>
</dbReference>
<dbReference type="EMBL" id="CAJNOW010000111">
    <property type="protein sequence ID" value="CAF1238689.1"/>
    <property type="molecule type" value="Genomic_DNA"/>
</dbReference>
<accession>A0A814Z683</accession>
<comment type="caution">
    <text evidence="8">The sequence shown here is derived from an EMBL/GenBank/DDBJ whole genome shotgun (WGS) entry which is preliminary data.</text>
</comment>
<evidence type="ECO:0000256" key="1">
    <source>
        <dbReference type="ARBA" id="ARBA00004861"/>
    </source>
</evidence>
<dbReference type="PANTHER" id="PTHR19278">
    <property type="entry name" value="OROTATE PHOSPHORIBOSYLTRANSFERASE"/>
    <property type="match status" value="1"/>
</dbReference>
<dbReference type="OrthoDB" id="10263753at2759"/>
<dbReference type="PANTHER" id="PTHR19278:SF9">
    <property type="entry name" value="URIDINE 5'-MONOPHOSPHATE SYNTHASE"/>
    <property type="match status" value="1"/>
</dbReference>
<reference evidence="8" key="1">
    <citation type="submission" date="2021-02" db="EMBL/GenBank/DDBJ databases">
        <authorList>
            <person name="Nowell W R."/>
        </authorList>
    </citation>
    <scope>NUCLEOTIDE SEQUENCE</scope>
</reference>
<feature type="binding site" evidence="6">
    <location>
        <position position="144"/>
    </location>
    <ligand>
        <name>substrate</name>
    </ligand>
</feature>
<name>A0A814Z683_9BILA</name>
<keyword evidence="4" id="KW-0665">Pyrimidine biosynthesis</keyword>
<feature type="domain" description="Orotidine 5'-phosphate decarboxylase" evidence="7">
    <location>
        <begin position="1"/>
        <end position="160"/>
    </location>
</feature>
<dbReference type="InterPro" id="IPR011060">
    <property type="entry name" value="RibuloseP-bd_barrel"/>
</dbReference>
<organism evidence="8 9">
    <name type="scientific">Rotaria magnacalcarata</name>
    <dbReference type="NCBI Taxonomy" id="392030"/>
    <lineage>
        <taxon>Eukaryota</taxon>
        <taxon>Metazoa</taxon>
        <taxon>Spiralia</taxon>
        <taxon>Gnathifera</taxon>
        <taxon>Rotifera</taxon>
        <taxon>Eurotatoria</taxon>
        <taxon>Bdelloidea</taxon>
        <taxon>Philodinida</taxon>
        <taxon>Philodinidae</taxon>
        <taxon>Rotaria</taxon>
    </lineage>
</organism>
<dbReference type="SUPFAM" id="SSF51366">
    <property type="entry name" value="Ribulose-phoshate binding barrel"/>
    <property type="match status" value="1"/>
</dbReference>
<feature type="binding site" evidence="6">
    <location>
        <position position="65"/>
    </location>
    <ligand>
        <name>substrate</name>
    </ligand>
</feature>
<dbReference type="EC" id="4.1.1.23" evidence="2"/>
<comment type="pathway">
    <text evidence="1">Pyrimidine metabolism; UMP biosynthesis via de novo pathway; UMP from orotate: step 2/2.</text>
</comment>
<dbReference type="UniPathway" id="UPA00070">
    <property type="reaction ID" value="UER00120"/>
</dbReference>
<keyword evidence="3" id="KW-0210">Decarboxylase</keyword>
<evidence type="ECO:0000313" key="8">
    <source>
        <dbReference type="EMBL" id="CAF1238689.1"/>
    </source>
</evidence>
<dbReference type="InterPro" id="IPR014732">
    <property type="entry name" value="OMPdecase"/>
</dbReference>
<evidence type="ECO:0000256" key="6">
    <source>
        <dbReference type="PIRSR" id="PIRSR614732-2"/>
    </source>
</evidence>
<evidence type="ECO:0000256" key="3">
    <source>
        <dbReference type="ARBA" id="ARBA00022793"/>
    </source>
</evidence>
<dbReference type="GO" id="GO:0044205">
    <property type="term" value="P:'de novo' UMP biosynthetic process"/>
    <property type="evidence" value="ECO:0007669"/>
    <property type="project" value="UniProtKB-UniPathway"/>
</dbReference>
<evidence type="ECO:0000256" key="4">
    <source>
        <dbReference type="ARBA" id="ARBA00022975"/>
    </source>
</evidence>
<dbReference type="Pfam" id="PF00215">
    <property type="entry name" value="OMPdecase"/>
    <property type="match status" value="1"/>
</dbReference>
<evidence type="ECO:0000256" key="2">
    <source>
        <dbReference type="ARBA" id="ARBA00012321"/>
    </source>
</evidence>
<dbReference type="GO" id="GO:0006207">
    <property type="term" value="P:'de novo' pyrimidine nucleobase biosynthetic process"/>
    <property type="evidence" value="ECO:0007669"/>
    <property type="project" value="InterPro"/>
</dbReference>
<protein>
    <recommendedName>
        <fullName evidence="2">orotidine-5'-phosphate decarboxylase</fullName>
        <ecNumber evidence="2">4.1.1.23</ecNumber>
    </recommendedName>
</protein>
<dbReference type="InterPro" id="IPR001754">
    <property type="entry name" value="OMPdeCOase_dom"/>
</dbReference>
<proteinExistence type="predicted"/>
<dbReference type="NCBIfam" id="TIGR01740">
    <property type="entry name" value="pyrF"/>
    <property type="match status" value="1"/>
</dbReference>
<dbReference type="SMART" id="SM00934">
    <property type="entry name" value="OMPdecase"/>
    <property type="match status" value="1"/>
</dbReference>
<sequence length="174" mass="19375">MDSLKFADIGNTVKLQYTKGLFRIVEWADLVTVHVLPGECIVQGLEQAAQSINEPRGCLLIAQMSSKGAFTDNDDYVKGVVECAKKYSDFVIGFISQSRLTTTDKFLHCTPGVHLNNTGDQLGQQYVTPRQAIDERGADILIVGRAILDSINRAKTAEEYQQQGYQAYEEIRKI</sequence>
<evidence type="ECO:0000259" key="7">
    <source>
        <dbReference type="SMART" id="SM00934"/>
    </source>
</evidence>
<feature type="binding site" evidence="6">
    <location>
        <position position="124"/>
    </location>
    <ligand>
        <name>substrate</name>
    </ligand>
</feature>
<dbReference type="AlphaFoldDB" id="A0A814Z683"/>
<dbReference type="InterPro" id="IPR013785">
    <property type="entry name" value="Aldolase_TIM"/>
</dbReference>
<evidence type="ECO:0000313" key="9">
    <source>
        <dbReference type="Proteomes" id="UP000663834"/>
    </source>
</evidence>
<evidence type="ECO:0000256" key="5">
    <source>
        <dbReference type="ARBA" id="ARBA00023239"/>
    </source>
</evidence>
<keyword evidence="5" id="KW-0456">Lyase</keyword>
<dbReference type="CDD" id="cd04725">
    <property type="entry name" value="OMP_decarboxylase_like"/>
    <property type="match status" value="1"/>
</dbReference>
<dbReference type="GO" id="GO:0004588">
    <property type="term" value="F:orotate phosphoribosyltransferase activity"/>
    <property type="evidence" value="ECO:0007669"/>
    <property type="project" value="TreeGrafter"/>
</dbReference>
<dbReference type="Proteomes" id="UP000663834">
    <property type="component" value="Unassembled WGS sequence"/>
</dbReference>
<dbReference type="Gene3D" id="3.20.20.70">
    <property type="entry name" value="Aldolase class I"/>
    <property type="match status" value="1"/>
</dbReference>
<feature type="binding site" evidence="6">
    <location>
        <position position="145"/>
    </location>
    <ligand>
        <name>substrate</name>
    </ligand>
</feature>